<protein>
    <recommendedName>
        <fullName evidence="3">ABM domain-containing protein</fullName>
    </recommendedName>
</protein>
<dbReference type="Proteomes" id="UP000002484">
    <property type="component" value="Chromosome"/>
</dbReference>
<dbReference type="STRING" id="298654.FraEuI1c_0992"/>
<dbReference type="eggNOG" id="COG1359">
    <property type="taxonomic scope" value="Bacteria"/>
</dbReference>
<keyword evidence="2" id="KW-1185">Reference proteome</keyword>
<dbReference type="EMBL" id="CP002299">
    <property type="protein sequence ID" value="ADP79065.1"/>
    <property type="molecule type" value="Genomic_DNA"/>
</dbReference>
<sequence>MTGTNETGHAETRPHDTLMWEVRAAPARLPELLGWVRERAVPALLTQPGCLRVEVFDASDDRVVVIARFAGPAARLPDPPADLLRRAPHAWPFRHLSSHRPAGG</sequence>
<accession>E3IYS7</accession>
<dbReference type="InParanoid" id="E3IYS7"/>
<dbReference type="HOGENOM" id="CLU_189245_0_0_11"/>
<dbReference type="RefSeq" id="WP_013422186.1">
    <property type="nucleotide sequence ID" value="NC_014666.1"/>
</dbReference>
<dbReference type="KEGG" id="fri:FraEuI1c_0992"/>
<proteinExistence type="predicted"/>
<evidence type="ECO:0000313" key="2">
    <source>
        <dbReference type="Proteomes" id="UP000002484"/>
    </source>
</evidence>
<dbReference type="OrthoDB" id="3296167at2"/>
<gene>
    <name evidence="1" type="ordered locus">FraEuI1c_0992</name>
</gene>
<organism evidence="1 2">
    <name type="scientific">Pseudofrankia inefficax (strain DSM 45817 / CECT 9037 / DDB 130130 / EuI1c)</name>
    <name type="common">Frankia inefficax</name>
    <dbReference type="NCBI Taxonomy" id="298654"/>
    <lineage>
        <taxon>Bacteria</taxon>
        <taxon>Bacillati</taxon>
        <taxon>Actinomycetota</taxon>
        <taxon>Actinomycetes</taxon>
        <taxon>Frankiales</taxon>
        <taxon>Frankiaceae</taxon>
        <taxon>Pseudofrankia</taxon>
    </lineage>
</organism>
<dbReference type="InterPro" id="IPR011008">
    <property type="entry name" value="Dimeric_a/b-barrel"/>
</dbReference>
<evidence type="ECO:0000313" key="1">
    <source>
        <dbReference type="EMBL" id="ADP79065.1"/>
    </source>
</evidence>
<reference evidence="1 2" key="1">
    <citation type="submission" date="2010-10" db="EMBL/GenBank/DDBJ databases">
        <title>Complete sequence of Frankia sp. EuI1c.</title>
        <authorList>
            <consortium name="US DOE Joint Genome Institute"/>
            <person name="Lucas S."/>
            <person name="Copeland A."/>
            <person name="Lapidus A."/>
            <person name="Cheng J.-F."/>
            <person name="Bruce D."/>
            <person name="Goodwin L."/>
            <person name="Pitluck S."/>
            <person name="Chertkov O."/>
            <person name="Detter J.C."/>
            <person name="Han C."/>
            <person name="Tapia R."/>
            <person name="Land M."/>
            <person name="Hauser L."/>
            <person name="Jeffries C."/>
            <person name="Kyrpides N."/>
            <person name="Ivanova N."/>
            <person name="Mikhailova N."/>
            <person name="Beauchemin N."/>
            <person name="Sen A."/>
            <person name="Sur S.A."/>
            <person name="Gtari M."/>
            <person name="Wall L."/>
            <person name="Tisa L."/>
            <person name="Woyke T."/>
        </authorList>
    </citation>
    <scope>NUCLEOTIDE SEQUENCE [LARGE SCALE GENOMIC DNA]</scope>
    <source>
        <strain evidence="2">DSM 45817 / CECT 9037 / EuI1c</strain>
    </source>
</reference>
<evidence type="ECO:0008006" key="3">
    <source>
        <dbReference type="Google" id="ProtNLM"/>
    </source>
</evidence>
<dbReference type="SUPFAM" id="SSF54909">
    <property type="entry name" value="Dimeric alpha+beta barrel"/>
    <property type="match status" value="1"/>
</dbReference>
<dbReference type="AlphaFoldDB" id="E3IYS7"/>
<name>E3IYS7_PSEI1</name>